<feature type="transmembrane region" description="Helical" evidence="6">
    <location>
        <begin position="444"/>
        <end position="466"/>
    </location>
</feature>
<feature type="transmembrane region" description="Helical" evidence="6">
    <location>
        <begin position="761"/>
        <end position="781"/>
    </location>
</feature>
<evidence type="ECO:0000259" key="7">
    <source>
        <dbReference type="PROSITE" id="PS50156"/>
    </source>
</evidence>
<dbReference type="PROSITE" id="PS50156">
    <property type="entry name" value="SSD"/>
    <property type="match status" value="2"/>
</dbReference>
<keyword evidence="9" id="KW-1185">Reference proteome</keyword>
<feature type="domain" description="SSD" evidence="7">
    <location>
        <begin position="791"/>
        <end position="907"/>
    </location>
</feature>
<feature type="transmembrane region" description="Helical" evidence="6">
    <location>
        <begin position="415"/>
        <end position="438"/>
    </location>
</feature>
<evidence type="ECO:0000256" key="4">
    <source>
        <dbReference type="ARBA" id="ARBA00022989"/>
    </source>
</evidence>
<feature type="transmembrane region" description="Helical" evidence="6">
    <location>
        <begin position="36"/>
        <end position="54"/>
    </location>
</feature>
<dbReference type="RefSeq" id="WP_282010296.1">
    <property type="nucleotide sequence ID" value="NZ_OX336137.1"/>
</dbReference>
<dbReference type="PANTHER" id="PTHR33406:SF13">
    <property type="entry name" value="MEMBRANE PROTEIN YDFJ"/>
    <property type="match status" value="1"/>
</dbReference>
<accession>A0ABN8VU14</accession>
<feature type="transmembrane region" description="Helical" evidence="6">
    <location>
        <begin position="856"/>
        <end position="874"/>
    </location>
</feature>
<feature type="transmembrane region" description="Helical" evidence="6">
    <location>
        <begin position="886"/>
        <end position="905"/>
    </location>
</feature>
<gene>
    <name evidence="8" type="ORF">NSPWAT_0491</name>
</gene>
<evidence type="ECO:0000256" key="1">
    <source>
        <dbReference type="ARBA" id="ARBA00004651"/>
    </source>
</evidence>
<feature type="transmembrane region" description="Helical" evidence="6">
    <location>
        <begin position="487"/>
        <end position="512"/>
    </location>
</feature>
<organism evidence="8 9">
    <name type="scientific">Nitrospina watsonii</name>
    <dbReference type="NCBI Taxonomy" id="1323948"/>
    <lineage>
        <taxon>Bacteria</taxon>
        <taxon>Pseudomonadati</taxon>
        <taxon>Nitrospinota/Tectimicrobiota group</taxon>
        <taxon>Nitrospinota</taxon>
        <taxon>Nitrospinia</taxon>
        <taxon>Nitrospinales</taxon>
        <taxon>Nitrospinaceae</taxon>
        <taxon>Nitrospina</taxon>
    </lineage>
</organism>
<name>A0ABN8VU14_9BACT</name>
<keyword evidence="3 6" id="KW-0812">Transmembrane</keyword>
<reference evidence="8 9" key="1">
    <citation type="submission" date="2022-09" db="EMBL/GenBank/DDBJ databases">
        <authorList>
            <person name="Kop L."/>
        </authorList>
    </citation>
    <scope>NUCLEOTIDE SEQUENCE [LARGE SCALE GENOMIC DNA]</scope>
    <source>
        <strain evidence="8 9">347</strain>
    </source>
</reference>
<dbReference type="PANTHER" id="PTHR33406">
    <property type="entry name" value="MEMBRANE PROTEIN MJ1562-RELATED"/>
    <property type="match status" value="1"/>
</dbReference>
<keyword evidence="2" id="KW-1003">Cell membrane</keyword>
<evidence type="ECO:0000256" key="2">
    <source>
        <dbReference type="ARBA" id="ARBA00022475"/>
    </source>
</evidence>
<dbReference type="Proteomes" id="UP001157733">
    <property type="component" value="Chromosome"/>
</dbReference>
<protein>
    <submittedName>
        <fullName evidence="8">SSD domain-containing protein</fullName>
    </submittedName>
</protein>
<feature type="transmembrane region" description="Helical" evidence="6">
    <location>
        <begin position="341"/>
        <end position="360"/>
    </location>
</feature>
<proteinExistence type="predicted"/>
<dbReference type="InterPro" id="IPR050545">
    <property type="entry name" value="Mycobact_MmpL"/>
</dbReference>
<feature type="transmembrane region" description="Helical" evidence="6">
    <location>
        <begin position="814"/>
        <end position="835"/>
    </location>
</feature>
<dbReference type="Pfam" id="PF03176">
    <property type="entry name" value="MMPL"/>
    <property type="match status" value="2"/>
</dbReference>
<dbReference type="InterPro" id="IPR000731">
    <property type="entry name" value="SSD"/>
</dbReference>
<feature type="transmembrane region" description="Helical" evidence="6">
    <location>
        <begin position="366"/>
        <end position="388"/>
    </location>
</feature>
<evidence type="ECO:0000256" key="5">
    <source>
        <dbReference type="ARBA" id="ARBA00023136"/>
    </source>
</evidence>
<sequence length="915" mass="101791">MTDRHPGNTPSATRSGQGVVDRMFDRLEVLAHHHPLAVLAVALLLAGLSVWVTAQHLTFNTSRQDLISPSQQFHQLFQDYRKSFEDFDGMIVVVEGDRPRPMRGFAEALVTQLQTRQELFSEIYYKVDTDYFRDKALLYLDPGEIRELGDKLESHHDFLARVNRSPGLNTLLESINREISAGMVGSLMTDFLGTAGEAEKDDTADLNMLIALVKQMAAHLNAADAEYRSPWSAFLHEEENALQEDGYLVSGDGRLLFVLLNPVETAGDFAGSKNSIELIRRMIEKLKPQFPQVQVGLTGGEVIASDEMHTTMTDAQKASELALIGVSILFVLCYREVRKPLLAVFSLVLGLAWSMGYTTLSVGHLNIMSVVFTTILIGLGIDFGIHILGRYREERRNGLDAFNAMRETLQKTGRGNLAGAITTAIAFGAMAFTDFIGIAELGVIAAGGILLCFVAMVLVLPACITLEERWLKPKYVKRSYVDLRENLLERFYAHHYVIIFASLAVLLASGWVSQSLRFDYNLLNMQAPGIEAVRYEMKILEHAQRASWNAAFISNSRDAARSKYEQLKTMTSVGKVESLFEAVPQDQPEKIKLIADYAPEIDDYRVASTDETFSLEAVAATMKKIRFKLRRKEKNGPTDTVAEASQWVARFQQDLEKTDASTAIERLSAFSQTLFVDYRDRIADLKASAHPSPVELDDLPRDLKKRFVSDDGRYLTLVYPSINIWEREEMETFLGEMRRIDPHVTGNAVHMYESSRLMIDGYIRGGIFALLAIFTYLLVSLRNLNTTMLVLVPTLAGAVLTLGLMDLFGVNFNMANLVILPLILGIGVVDGVHIVHRYRETPEQGGNVISKSTGMSVVLTSLTTIIGFGSLMVAEHQGVYSVGQVLSLGVGSCLITSVTLLPALMKLYHAHGWRI</sequence>
<dbReference type="InterPro" id="IPR004869">
    <property type="entry name" value="MMPL_dom"/>
</dbReference>
<feature type="transmembrane region" description="Helical" evidence="6">
    <location>
        <begin position="788"/>
        <end position="808"/>
    </location>
</feature>
<evidence type="ECO:0000313" key="8">
    <source>
        <dbReference type="EMBL" id="CAI2717350.1"/>
    </source>
</evidence>
<evidence type="ECO:0000313" key="9">
    <source>
        <dbReference type="Proteomes" id="UP001157733"/>
    </source>
</evidence>
<dbReference type="SUPFAM" id="SSF82866">
    <property type="entry name" value="Multidrug efflux transporter AcrB transmembrane domain"/>
    <property type="match status" value="2"/>
</dbReference>
<dbReference type="EMBL" id="OX336137">
    <property type="protein sequence ID" value="CAI2717350.1"/>
    <property type="molecule type" value="Genomic_DNA"/>
</dbReference>
<evidence type="ECO:0000256" key="6">
    <source>
        <dbReference type="SAM" id="Phobius"/>
    </source>
</evidence>
<comment type="subcellular location">
    <subcellularLocation>
        <location evidence="1">Cell membrane</location>
        <topology evidence="1">Multi-pass membrane protein</topology>
    </subcellularLocation>
</comment>
<keyword evidence="4 6" id="KW-1133">Transmembrane helix</keyword>
<evidence type="ECO:0000256" key="3">
    <source>
        <dbReference type="ARBA" id="ARBA00022692"/>
    </source>
</evidence>
<dbReference type="Gene3D" id="1.20.1640.10">
    <property type="entry name" value="Multidrug efflux transporter AcrB transmembrane domain"/>
    <property type="match status" value="2"/>
</dbReference>
<feature type="domain" description="SSD" evidence="7">
    <location>
        <begin position="349"/>
        <end position="466"/>
    </location>
</feature>
<keyword evidence="5 6" id="KW-0472">Membrane</keyword>